<dbReference type="RefSeq" id="WP_100128779.1">
    <property type="nucleotide sequence ID" value="NZ_CADDYI010000007.1"/>
</dbReference>
<evidence type="ECO:0000313" key="1">
    <source>
        <dbReference type="EMBL" id="PIT69345.1"/>
    </source>
</evidence>
<dbReference type="PROSITE" id="PS51257">
    <property type="entry name" value="PROKAR_LIPOPROTEIN"/>
    <property type="match status" value="1"/>
</dbReference>
<dbReference type="OrthoDB" id="7923301at2"/>
<dbReference type="Proteomes" id="UP000229839">
    <property type="component" value="Unassembled WGS sequence"/>
</dbReference>
<protein>
    <submittedName>
        <fullName evidence="1">Uncharacterized protein</fullName>
    </submittedName>
</protein>
<evidence type="ECO:0000313" key="2">
    <source>
        <dbReference type="Proteomes" id="UP000229839"/>
    </source>
</evidence>
<dbReference type="AlphaFoldDB" id="A0A2M6UT12"/>
<organism evidence="1 2">
    <name type="scientific">Bartonella tribocorum</name>
    <dbReference type="NCBI Taxonomy" id="85701"/>
    <lineage>
        <taxon>Bacteria</taxon>
        <taxon>Pseudomonadati</taxon>
        <taxon>Pseudomonadota</taxon>
        <taxon>Alphaproteobacteria</taxon>
        <taxon>Hyphomicrobiales</taxon>
        <taxon>Bartonellaceae</taxon>
        <taxon>Bartonella</taxon>
    </lineage>
</organism>
<name>A0A2M6UT12_9HYPH</name>
<accession>A0A2M6UT12</accession>
<comment type="caution">
    <text evidence="1">The sequence shown here is derived from an EMBL/GenBank/DDBJ whole genome shotgun (WGS) entry which is preliminary data.</text>
</comment>
<gene>
    <name evidence="1" type="ORF">CER18_03855</name>
</gene>
<reference evidence="1 2" key="1">
    <citation type="submission" date="2017-06" db="EMBL/GenBank/DDBJ databases">
        <title>Draft genome of Bartonella tribocorum strain L103, isolated from a rodent in Laos.</title>
        <authorList>
            <person name="Hadjadj L."/>
            <person name="Jiyipong T."/>
            <person name="Morand S."/>
            <person name="Diene S.M."/>
            <person name="Rolain J.-M."/>
        </authorList>
    </citation>
    <scope>NUCLEOTIDE SEQUENCE [LARGE SCALE GENOMIC DNA]</scope>
    <source>
        <strain evidence="1 2">L103</strain>
    </source>
</reference>
<sequence>MKQILKLLSGIALLVMGGCYPEQPPRTAVDAWEKPGADQLEVKKALLECGMQHLDGRLDAEKSTDEKFNAEESVNACMTQAGFQDKLGRVKWCEKYENLPICQPDAVIPQRSVERRLNSPHCEEHKEQPECQP</sequence>
<proteinExistence type="predicted"/>
<dbReference type="EMBL" id="NJGE01000006">
    <property type="protein sequence ID" value="PIT69345.1"/>
    <property type="molecule type" value="Genomic_DNA"/>
</dbReference>